<keyword evidence="3" id="KW-1185">Reference proteome</keyword>
<accession>A0AAV7JFI5</accession>
<dbReference type="Proteomes" id="UP001165289">
    <property type="component" value="Unassembled WGS sequence"/>
</dbReference>
<protein>
    <recommendedName>
        <fullName evidence="1">Tc1-like transposase DDE domain-containing protein</fullName>
    </recommendedName>
</protein>
<gene>
    <name evidence="2" type="ORF">LOD99_12389</name>
</gene>
<dbReference type="Gene3D" id="3.30.420.10">
    <property type="entry name" value="Ribonuclease H-like superfamily/Ribonuclease H"/>
    <property type="match status" value="1"/>
</dbReference>
<evidence type="ECO:0000259" key="1">
    <source>
        <dbReference type="Pfam" id="PF13358"/>
    </source>
</evidence>
<organism evidence="2 3">
    <name type="scientific">Oopsacas minuta</name>
    <dbReference type="NCBI Taxonomy" id="111878"/>
    <lineage>
        <taxon>Eukaryota</taxon>
        <taxon>Metazoa</taxon>
        <taxon>Porifera</taxon>
        <taxon>Hexactinellida</taxon>
        <taxon>Hexasterophora</taxon>
        <taxon>Lyssacinosida</taxon>
        <taxon>Leucopsacidae</taxon>
        <taxon>Oopsacas</taxon>
    </lineage>
</organism>
<name>A0AAV7JFI5_9METZ</name>
<dbReference type="AlphaFoldDB" id="A0AAV7JFI5"/>
<dbReference type="GO" id="GO:0003676">
    <property type="term" value="F:nucleic acid binding"/>
    <property type="evidence" value="ECO:0007669"/>
    <property type="project" value="InterPro"/>
</dbReference>
<dbReference type="EMBL" id="JAKMXF010000343">
    <property type="protein sequence ID" value="KAI6647393.1"/>
    <property type="molecule type" value="Genomic_DNA"/>
</dbReference>
<dbReference type="InterPro" id="IPR036397">
    <property type="entry name" value="RNaseH_sf"/>
</dbReference>
<dbReference type="InterPro" id="IPR038717">
    <property type="entry name" value="Tc1-like_DDE_dom"/>
</dbReference>
<sequence>MSFRAISKLHFILPKQTVNTAYYIDEILAKSCLDTLRRTKNNGSVLEMKMVPNMSKVVFRQDGAPAHTPKMTQGWCKENLPNYWEKTQWPGNSPDLNPIENLWGYLQEELNKKEPAKTISDLKMQLESAWEALQPSFCKR</sequence>
<dbReference type="Pfam" id="PF13358">
    <property type="entry name" value="DDE_3"/>
    <property type="match status" value="1"/>
</dbReference>
<evidence type="ECO:0000313" key="3">
    <source>
        <dbReference type="Proteomes" id="UP001165289"/>
    </source>
</evidence>
<comment type="caution">
    <text evidence="2">The sequence shown here is derived from an EMBL/GenBank/DDBJ whole genome shotgun (WGS) entry which is preliminary data.</text>
</comment>
<evidence type="ECO:0000313" key="2">
    <source>
        <dbReference type="EMBL" id="KAI6647393.1"/>
    </source>
</evidence>
<proteinExistence type="predicted"/>
<reference evidence="2 3" key="1">
    <citation type="journal article" date="2023" name="BMC Biol.">
        <title>The compact genome of the sponge Oopsacas minuta (Hexactinellida) is lacking key metazoan core genes.</title>
        <authorList>
            <person name="Santini S."/>
            <person name="Schenkelaars Q."/>
            <person name="Jourda C."/>
            <person name="Duchesne M."/>
            <person name="Belahbib H."/>
            <person name="Rocher C."/>
            <person name="Selva M."/>
            <person name="Riesgo A."/>
            <person name="Vervoort M."/>
            <person name="Leys S.P."/>
            <person name="Kodjabachian L."/>
            <person name="Le Bivic A."/>
            <person name="Borchiellini C."/>
            <person name="Claverie J.M."/>
            <person name="Renard E."/>
        </authorList>
    </citation>
    <scope>NUCLEOTIDE SEQUENCE [LARGE SCALE GENOMIC DNA]</scope>
    <source>
        <strain evidence="2">SPO-2</strain>
    </source>
</reference>
<feature type="domain" description="Tc1-like transposase DDE" evidence="1">
    <location>
        <begin position="26"/>
        <end position="123"/>
    </location>
</feature>